<evidence type="ECO:0000256" key="3">
    <source>
        <dbReference type="SAM" id="MobiDB-lite"/>
    </source>
</evidence>
<dbReference type="PANTHER" id="PTHR12149:SF8">
    <property type="entry name" value="PROTEIN-RIBULOSAMINE 3-KINASE"/>
    <property type="match status" value="1"/>
</dbReference>
<dbReference type="GO" id="GO:0016301">
    <property type="term" value="F:kinase activity"/>
    <property type="evidence" value="ECO:0007669"/>
    <property type="project" value="UniProtKB-KW"/>
</dbReference>
<organism evidence="4 5">
    <name type="scientific">Pyronema omphalodes (strain CBS 100304)</name>
    <name type="common">Pyronema confluens</name>
    <dbReference type="NCBI Taxonomy" id="1076935"/>
    <lineage>
        <taxon>Eukaryota</taxon>
        <taxon>Fungi</taxon>
        <taxon>Dikarya</taxon>
        <taxon>Ascomycota</taxon>
        <taxon>Pezizomycotina</taxon>
        <taxon>Pezizomycetes</taxon>
        <taxon>Pezizales</taxon>
        <taxon>Pyronemataceae</taxon>
        <taxon>Pyronema</taxon>
    </lineage>
</organism>
<dbReference type="EMBL" id="HF935218">
    <property type="protein sequence ID" value="CCX04862.1"/>
    <property type="molecule type" value="Genomic_DNA"/>
</dbReference>
<gene>
    <name evidence="4" type="ORF">PCON_03844</name>
</gene>
<evidence type="ECO:0000256" key="1">
    <source>
        <dbReference type="ARBA" id="ARBA00011961"/>
    </source>
</evidence>
<dbReference type="AlphaFoldDB" id="U4KUT0"/>
<reference evidence="4 5" key="1">
    <citation type="journal article" date="2013" name="PLoS Genet.">
        <title>The genome and development-dependent transcriptomes of Pyronema confluens: a window into fungal evolution.</title>
        <authorList>
            <person name="Traeger S."/>
            <person name="Altegoer F."/>
            <person name="Freitag M."/>
            <person name="Gabaldon T."/>
            <person name="Kempken F."/>
            <person name="Kumar A."/>
            <person name="Marcet-Houben M."/>
            <person name="Poggeler S."/>
            <person name="Stajich J.E."/>
            <person name="Nowrousian M."/>
        </authorList>
    </citation>
    <scope>NUCLEOTIDE SEQUENCE [LARGE SCALE GENOMIC DNA]</scope>
    <source>
        <strain evidence="5">CBS 100304</strain>
        <tissue evidence="4">Vegetative mycelium</tissue>
    </source>
</reference>
<accession>U4KUT0</accession>
<dbReference type="InterPro" id="IPR011009">
    <property type="entry name" value="Kinase-like_dom_sf"/>
</dbReference>
<dbReference type="Gene3D" id="3.90.1200.10">
    <property type="match status" value="1"/>
</dbReference>
<comment type="catalytic activity">
    <reaction evidence="2">
        <text>N(6)-D-ribulosyl-L-lysyl-[protein] + ATP = N(6)-(3-O-phospho-D-ribulosyl)-L-lysyl-[protein] + ADP + H(+)</text>
        <dbReference type="Rhea" id="RHEA:48432"/>
        <dbReference type="Rhea" id="RHEA-COMP:12103"/>
        <dbReference type="Rhea" id="RHEA-COMP:12104"/>
        <dbReference type="ChEBI" id="CHEBI:15378"/>
        <dbReference type="ChEBI" id="CHEBI:30616"/>
        <dbReference type="ChEBI" id="CHEBI:90418"/>
        <dbReference type="ChEBI" id="CHEBI:90420"/>
        <dbReference type="ChEBI" id="CHEBI:456216"/>
        <dbReference type="EC" id="2.7.1.172"/>
    </reaction>
    <physiologicalReaction direction="left-to-right" evidence="2">
        <dbReference type="Rhea" id="RHEA:48433"/>
    </physiologicalReaction>
</comment>
<dbReference type="InterPro" id="IPR016477">
    <property type="entry name" value="Fructo-/Ketosamine-3-kinase"/>
</dbReference>
<evidence type="ECO:0000313" key="5">
    <source>
        <dbReference type="Proteomes" id="UP000018144"/>
    </source>
</evidence>
<sequence>MHLMATPTAGGDLDQSVDIEECVFELLPRGTTLLSASRHHTDHLTRSAKLVTRHADNSVHVYLLLGSSGSLGRQLLLGHHASLGTIHSYLPRLCPKPIGCGRFTTFKGYFTLSTFHRRLGPPSDAGTFLARLVKLHRIEAPDGKFGFRVPTFSGEVLNPAMSVDTWEECFTALLTHALQTEEEVNGVDKELSSLTEELLQMVIPRLLRGLKVKPVLVHGDLTVENSGDTDSVSQIMFWRPAVLWGHGEYEMGAWAWGSRWIRGYLKVGDIAEPREEWEERWRLYGLRHTIGRSVRYPGSTKYRRMIKEEVRWLVERFRPTVGEELWAEEERRERETAVERELSRKASSGSSGRMKARGGRLVKSPPSR</sequence>
<dbReference type="eggNOG" id="KOG3021">
    <property type="taxonomic scope" value="Eukaryota"/>
</dbReference>
<dbReference type="Pfam" id="PF03881">
    <property type="entry name" value="Fructosamin_kin"/>
    <property type="match status" value="1"/>
</dbReference>
<dbReference type="EC" id="2.7.1.172" evidence="1"/>
<dbReference type="OMA" id="DMYYLID"/>
<proteinExistence type="predicted"/>
<feature type="region of interest" description="Disordered" evidence="3">
    <location>
        <begin position="329"/>
        <end position="368"/>
    </location>
</feature>
<evidence type="ECO:0000256" key="2">
    <source>
        <dbReference type="ARBA" id="ARBA00048655"/>
    </source>
</evidence>
<keyword evidence="4" id="KW-0418">Kinase</keyword>
<feature type="compositionally biased region" description="Basic and acidic residues" evidence="3">
    <location>
        <begin position="329"/>
        <end position="344"/>
    </location>
</feature>
<dbReference type="PANTHER" id="PTHR12149">
    <property type="entry name" value="FRUCTOSAMINE 3 KINASE-RELATED PROTEIN"/>
    <property type="match status" value="1"/>
</dbReference>
<keyword evidence="5" id="KW-1185">Reference proteome</keyword>
<name>U4KUT0_PYROM</name>
<dbReference type="Proteomes" id="UP000018144">
    <property type="component" value="Unassembled WGS sequence"/>
</dbReference>
<evidence type="ECO:0000313" key="4">
    <source>
        <dbReference type="EMBL" id="CCX04862.1"/>
    </source>
</evidence>
<dbReference type="GO" id="GO:0102193">
    <property type="term" value="F:protein-ribulosamine 3-kinase activity"/>
    <property type="evidence" value="ECO:0007669"/>
    <property type="project" value="UniProtKB-EC"/>
</dbReference>
<dbReference type="SUPFAM" id="SSF56112">
    <property type="entry name" value="Protein kinase-like (PK-like)"/>
    <property type="match status" value="1"/>
</dbReference>
<keyword evidence="4" id="KW-0808">Transferase</keyword>
<protein>
    <recommendedName>
        <fullName evidence="1">protein-ribulosamine 3-kinase</fullName>
        <ecNumber evidence="1">2.7.1.172</ecNumber>
    </recommendedName>
</protein>
<dbReference type="OrthoDB" id="5772781at2759"/>